<name>A0A8D4BE21_STRFA</name>
<reference evidence="1 2" key="1">
    <citation type="submission" date="2011-01" db="EMBL/GenBank/DDBJ databases">
        <title>Complete sequence of chromosome of Streptomyces flavogriseus ATCC 33331.</title>
        <authorList>
            <consortium name="US DOE Joint Genome Institute"/>
            <person name="Lucas S."/>
            <person name="Copeland A."/>
            <person name="Lapidus A."/>
            <person name="Cheng J.-F."/>
            <person name="Goodwin L."/>
            <person name="Pitluck S."/>
            <person name="Davenport K."/>
            <person name="Detter J.C."/>
            <person name="Han C."/>
            <person name="Tapia R."/>
            <person name="Land M."/>
            <person name="Hauser L."/>
            <person name="Kyrpides N."/>
            <person name="Ivanova N."/>
            <person name="Ovchinnikova G."/>
            <person name="Pagani I."/>
            <person name="Brumm P."/>
            <person name="Mead D."/>
            <person name="Woyke T."/>
        </authorList>
    </citation>
    <scope>NUCLEOTIDE SEQUENCE [LARGE SCALE GENOMIC DNA]</scope>
    <source>
        <strain evidence="2">ATCC 33331 / IAF-45CD</strain>
    </source>
</reference>
<dbReference type="AlphaFoldDB" id="A0A8D4BE21"/>
<sequence length="719" mass="74692">MIHGMDPIRFSAEVDARPWAALTHAYGSAADVPDCLRALAGEDDEKAAEALSELYGSILHQGSVYEATAHAVPFLARTAAAGVRAADVLAFLGGIAESGADDGDGDEAAARRAVTAELPLLLASVEAEDSDVRQAAAWAAAMTGAADEAYGALRDRFAVETDPQVRAELLGGLVHLDPARAAVLATAATGPGEPAEVRVAALTGCVDAGADWGPGHYDAMLALLPADPLVTGRVDLDRSEPLQYVVSSLLLRNTPADREGAYALLAAALRTGRPEVLAEAAWASESAVQISRSARERLAGPLCDAVLRDPEITEAVLPLLRLLGGHAAQAGSVLAEMAARDDDRADQALAALVDVDPVLAVPLLARDLARRPRALDAACGGAFGTPRVPCDADLLAAVRARLAEPGALGGQEPYRFAALLESWGSGASSALPDVLAALGKFPQQMTRALAAVCAPEDRAEAGEALRREARSERREGRLGAARALHQLTGDTEPLLTVLAERLEDGDPHGRREAASLAAGLGPRAAVLLPALSAAVSDPAADRTTPELDADIAVAEALWRIAGRAEEAVDLLRGPLSGAGPSWMRWTVSRAARVAAQLGDAGRPLTEALLRLLPEPVQTPVAVLALCAVAPETLDGPVTAGLLLDSAEQDADPFTALEALIGLGPAAMTGGHRRRLTELAERDLRVTASRVEGTTASADERFQERAREVLRALREPGEEA</sequence>
<dbReference type="SUPFAM" id="SSF48371">
    <property type="entry name" value="ARM repeat"/>
    <property type="match status" value="1"/>
</dbReference>
<dbReference type="Gene3D" id="1.25.10.10">
    <property type="entry name" value="Leucine-rich Repeat Variant"/>
    <property type="match status" value="1"/>
</dbReference>
<dbReference type="InterPro" id="IPR011989">
    <property type="entry name" value="ARM-like"/>
</dbReference>
<dbReference type="InterPro" id="IPR016024">
    <property type="entry name" value="ARM-type_fold"/>
</dbReference>
<gene>
    <name evidence="1" type="ordered locus">Sfla_1045</name>
</gene>
<dbReference type="KEGG" id="sfa:Sfla_1045"/>
<dbReference type="Proteomes" id="UP000002066">
    <property type="component" value="Chromosome"/>
</dbReference>
<dbReference type="EMBL" id="CP002475">
    <property type="protein sequence ID" value="ADW02499.1"/>
    <property type="molecule type" value="Genomic_DNA"/>
</dbReference>
<evidence type="ECO:0008006" key="3">
    <source>
        <dbReference type="Google" id="ProtNLM"/>
    </source>
</evidence>
<organism evidence="1 2">
    <name type="scientific">Streptomyces pratensis (strain ATCC 33331 / IAF-45CD)</name>
    <dbReference type="NCBI Taxonomy" id="591167"/>
    <lineage>
        <taxon>Bacteria</taxon>
        <taxon>Bacillati</taxon>
        <taxon>Actinomycetota</taxon>
        <taxon>Actinomycetes</taxon>
        <taxon>Kitasatosporales</taxon>
        <taxon>Streptomycetaceae</taxon>
        <taxon>Streptomyces</taxon>
    </lineage>
</organism>
<proteinExistence type="predicted"/>
<protein>
    <recommendedName>
        <fullName evidence="3">PBS lyase</fullName>
    </recommendedName>
</protein>
<accession>A0A8D4BE21</accession>
<evidence type="ECO:0000313" key="2">
    <source>
        <dbReference type="Proteomes" id="UP000002066"/>
    </source>
</evidence>
<evidence type="ECO:0000313" key="1">
    <source>
        <dbReference type="EMBL" id="ADW02499.1"/>
    </source>
</evidence>